<dbReference type="InterPro" id="IPR026057">
    <property type="entry name" value="TBL_C"/>
</dbReference>
<evidence type="ECO:0000256" key="1">
    <source>
        <dbReference type="ARBA" id="ARBA00007727"/>
    </source>
</evidence>
<keyword evidence="4" id="KW-1185">Reference proteome</keyword>
<evidence type="ECO:0000259" key="2">
    <source>
        <dbReference type="Pfam" id="PF13839"/>
    </source>
</evidence>
<organism evidence="3">
    <name type="scientific">Salvia splendens</name>
    <name type="common">Scarlet sage</name>
    <dbReference type="NCBI Taxonomy" id="180675"/>
    <lineage>
        <taxon>Eukaryota</taxon>
        <taxon>Viridiplantae</taxon>
        <taxon>Streptophyta</taxon>
        <taxon>Embryophyta</taxon>
        <taxon>Tracheophyta</taxon>
        <taxon>Spermatophyta</taxon>
        <taxon>Magnoliopsida</taxon>
        <taxon>eudicotyledons</taxon>
        <taxon>Gunneridae</taxon>
        <taxon>Pentapetalae</taxon>
        <taxon>asterids</taxon>
        <taxon>lamiids</taxon>
        <taxon>Lamiales</taxon>
        <taxon>Lamiaceae</taxon>
        <taxon>Nepetoideae</taxon>
        <taxon>Mentheae</taxon>
        <taxon>Salviinae</taxon>
        <taxon>Salvia</taxon>
        <taxon>Salvia subgen. Calosphace</taxon>
        <taxon>core Calosphace</taxon>
    </lineage>
</organism>
<evidence type="ECO:0000313" key="4">
    <source>
        <dbReference type="Proteomes" id="UP000298416"/>
    </source>
</evidence>
<accession>A0A8X8XT08</accession>
<gene>
    <name evidence="3" type="ORF">SASPL_120379</name>
</gene>
<proteinExistence type="inferred from homology"/>
<name>A0A8X8XT08_SALSN</name>
<protein>
    <recommendedName>
        <fullName evidence="2">Trichome birefringence-like C-terminal domain-containing protein</fullName>
    </recommendedName>
</protein>
<dbReference type="GO" id="GO:0005794">
    <property type="term" value="C:Golgi apparatus"/>
    <property type="evidence" value="ECO:0007669"/>
    <property type="project" value="TreeGrafter"/>
</dbReference>
<comment type="caution">
    <text evidence="3">The sequence shown here is derived from an EMBL/GenBank/DDBJ whole genome shotgun (WGS) entry which is preliminary data.</text>
</comment>
<dbReference type="PANTHER" id="PTHR32285">
    <property type="entry name" value="PROTEIN TRICHOME BIREFRINGENCE-LIKE 9-RELATED"/>
    <property type="match status" value="1"/>
</dbReference>
<dbReference type="GO" id="GO:0016413">
    <property type="term" value="F:O-acetyltransferase activity"/>
    <property type="evidence" value="ECO:0007669"/>
    <property type="project" value="InterPro"/>
</dbReference>
<evidence type="ECO:0000313" key="3">
    <source>
        <dbReference type="EMBL" id="KAG6418179.1"/>
    </source>
</evidence>
<dbReference type="Proteomes" id="UP000298416">
    <property type="component" value="Unassembled WGS sequence"/>
</dbReference>
<dbReference type="Pfam" id="PF13839">
    <property type="entry name" value="PC-Esterase"/>
    <property type="match status" value="1"/>
</dbReference>
<dbReference type="EMBL" id="PNBA02000007">
    <property type="protein sequence ID" value="KAG6418179.1"/>
    <property type="molecule type" value="Genomic_DNA"/>
</dbReference>
<reference evidence="3" key="1">
    <citation type="submission" date="2018-01" db="EMBL/GenBank/DDBJ databases">
        <authorList>
            <person name="Mao J.F."/>
        </authorList>
    </citation>
    <scope>NUCLEOTIDE SEQUENCE</scope>
    <source>
        <strain evidence="3">Huo1</strain>
        <tissue evidence="3">Leaf</tissue>
    </source>
</reference>
<dbReference type="PANTHER" id="PTHR32285:SF48">
    <property type="entry name" value="PROTEIN TRICHOME BIREFRINGENCE-LIKE 19"/>
    <property type="match status" value="1"/>
</dbReference>
<dbReference type="InterPro" id="IPR029962">
    <property type="entry name" value="TBL"/>
</dbReference>
<sequence>MKYGRPDSDFMKWRWKPDACDLPLFNPYQFLDIVRGKSLAFVGDSVGRNQMQSMICLLSRVEYPIDVSPTADEHFKHWKYVSYNFTMSYFWSPFLVRSAERDADGPTHTGLFNLYLDEFDESWTTQIHNFDYLIINAGHWFTRTAVYYERRRIVGCRYCQLPNVTDFPTTYGHRRAFRTAFRALENFKGVTVTITLVTNTRGIHASADPSPDPSRSFLRPPNLPRAPLLRLGQIPRLLPDVPRHVLACRR</sequence>
<comment type="similarity">
    <text evidence="1">Belongs to the PC-esterase family. TBL subfamily.</text>
</comment>
<dbReference type="AlphaFoldDB" id="A0A8X8XT08"/>
<reference evidence="3" key="2">
    <citation type="submission" date="2020-08" db="EMBL/GenBank/DDBJ databases">
        <title>Plant Genome Project.</title>
        <authorList>
            <person name="Zhang R.-G."/>
        </authorList>
    </citation>
    <scope>NUCLEOTIDE SEQUENCE</scope>
    <source>
        <strain evidence="3">Huo1</strain>
        <tissue evidence="3">Leaf</tissue>
    </source>
</reference>
<feature type="domain" description="Trichome birefringence-like C-terminal" evidence="2">
    <location>
        <begin position="22"/>
        <end position="191"/>
    </location>
</feature>